<dbReference type="SUPFAM" id="SSF53474">
    <property type="entry name" value="alpha/beta-Hydrolases"/>
    <property type="match status" value="1"/>
</dbReference>
<name>A0A5P2G2F8_9BACT</name>
<keyword evidence="1 2" id="KW-0808">Transferase</keyword>
<proteinExistence type="inferred from homology"/>
<feature type="active site" evidence="2 3">
    <location>
        <position position="325"/>
    </location>
</feature>
<dbReference type="InterPro" id="IPR008220">
    <property type="entry name" value="HAT_MetX-like"/>
</dbReference>
<comment type="function">
    <text evidence="2">Transfers an acetyl group from acetyl-CoA to L-homoserine, forming acetyl-L-homoserine.</text>
</comment>
<keyword evidence="6" id="KW-1185">Reference proteome</keyword>
<evidence type="ECO:0000259" key="4">
    <source>
        <dbReference type="Pfam" id="PF00561"/>
    </source>
</evidence>
<reference evidence="5 6" key="1">
    <citation type="submission" date="2019-09" db="EMBL/GenBank/DDBJ databases">
        <title>Complete genome sequence of Arachidicoccus sp. B3-10 isolated from apple orchard soil.</title>
        <authorList>
            <person name="Kim H.S."/>
            <person name="Han K.-I."/>
            <person name="Suh M.K."/>
            <person name="Lee K.C."/>
            <person name="Eom M.K."/>
            <person name="Kim J.-S."/>
            <person name="Kang S.W."/>
            <person name="Sin Y."/>
            <person name="Lee J.-S."/>
        </authorList>
    </citation>
    <scope>NUCLEOTIDE SEQUENCE [LARGE SCALE GENOMIC DNA]</scope>
    <source>
        <strain evidence="5 6">B3-10</strain>
    </source>
</reference>
<protein>
    <recommendedName>
        <fullName evidence="2">Homoserine O-acetyltransferase</fullName>
        <shortName evidence="2">HAT</shortName>
        <ecNumber evidence="2">2.3.1.31</ecNumber>
    </recommendedName>
    <alternativeName>
        <fullName evidence="2">Homoserine transacetylase</fullName>
        <shortName evidence="2">HTA</shortName>
    </alternativeName>
</protein>
<dbReference type="Gene3D" id="3.40.50.1820">
    <property type="entry name" value="alpha/beta hydrolase"/>
    <property type="match status" value="1"/>
</dbReference>
<dbReference type="Pfam" id="PF00561">
    <property type="entry name" value="Abhydrolase_1"/>
    <property type="match status" value="1"/>
</dbReference>
<comment type="subcellular location">
    <subcellularLocation>
        <location evidence="2">Cytoplasm</location>
    </subcellularLocation>
</comment>
<keyword evidence="2" id="KW-0963">Cytoplasm</keyword>
<comment type="similarity">
    <text evidence="2">Belongs to the AB hydrolase superfamily. MetX family.</text>
</comment>
<comment type="caution">
    <text evidence="2">Lacks conserved residue(s) required for the propagation of feature annotation.</text>
</comment>
<dbReference type="UniPathway" id="UPA00051">
    <property type="reaction ID" value="UER00074"/>
</dbReference>
<dbReference type="AlphaFoldDB" id="A0A5P2G2F8"/>
<dbReference type="InterPro" id="IPR000073">
    <property type="entry name" value="AB_hydrolase_1"/>
</dbReference>
<feature type="binding site" evidence="2">
    <location>
        <position position="326"/>
    </location>
    <ligand>
        <name>substrate</name>
    </ligand>
</feature>
<dbReference type="GO" id="GO:0005737">
    <property type="term" value="C:cytoplasm"/>
    <property type="evidence" value="ECO:0007669"/>
    <property type="project" value="UniProtKB-SubCell"/>
</dbReference>
<evidence type="ECO:0000313" key="6">
    <source>
        <dbReference type="Proteomes" id="UP000292424"/>
    </source>
</evidence>
<feature type="active site" description="Nucleophile" evidence="2 3">
    <location>
        <position position="136"/>
    </location>
</feature>
<dbReference type="PIRSF" id="PIRSF000443">
    <property type="entry name" value="Homoser_Ac_trans"/>
    <property type="match status" value="1"/>
</dbReference>
<evidence type="ECO:0000313" key="5">
    <source>
        <dbReference type="EMBL" id="QES89986.1"/>
    </source>
</evidence>
<keyword evidence="2 5" id="KW-0012">Acyltransferase</keyword>
<dbReference type="GO" id="GO:0009092">
    <property type="term" value="P:homoserine metabolic process"/>
    <property type="evidence" value="ECO:0007669"/>
    <property type="project" value="TreeGrafter"/>
</dbReference>
<dbReference type="EMBL" id="CP044016">
    <property type="protein sequence ID" value="QES89986.1"/>
    <property type="molecule type" value="Genomic_DNA"/>
</dbReference>
<comment type="pathway">
    <text evidence="2">Amino-acid biosynthesis; L-methionine biosynthesis via de novo pathway; O-acetyl-L-homoserine from L-homoserine: step 1/1.</text>
</comment>
<comment type="subunit">
    <text evidence="2">Homodimer.</text>
</comment>
<keyword evidence="2" id="KW-0486">Methionine biosynthesis</keyword>
<dbReference type="HAMAP" id="MF_00296">
    <property type="entry name" value="MetX_acyltransf"/>
    <property type="match status" value="1"/>
</dbReference>
<dbReference type="EC" id="2.3.1.31" evidence="2"/>
<evidence type="ECO:0000256" key="2">
    <source>
        <dbReference type="HAMAP-Rule" id="MF_00296"/>
    </source>
</evidence>
<feature type="domain" description="AB hydrolase-1" evidence="4">
    <location>
        <begin position="41"/>
        <end position="330"/>
    </location>
</feature>
<feature type="active site" evidence="2 3">
    <location>
        <position position="296"/>
    </location>
</feature>
<dbReference type="PANTHER" id="PTHR32268">
    <property type="entry name" value="HOMOSERINE O-ACETYLTRANSFERASE"/>
    <property type="match status" value="1"/>
</dbReference>
<dbReference type="PANTHER" id="PTHR32268:SF11">
    <property type="entry name" value="HOMOSERINE O-ACETYLTRANSFERASE"/>
    <property type="match status" value="1"/>
</dbReference>
<dbReference type="Proteomes" id="UP000292424">
    <property type="component" value="Chromosome"/>
</dbReference>
<keyword evidence="2" id="KW-0028">Amino-acid biosynthesis</keyword>
<dbReference type="RefSeq" id="WP_131330942.1">
    <property type="nucleotide sequence ID" value="NZ_CP044016.1"/>
</dbReference>
<evidence type="ECO:0000256" key="3">
    <source>
        <dbReference type="PIRSR" id="PIRSR000443-1"/>
    </source>
</evidence>
<accession>A0A5P2G2F8</accession>
<dbReference type="OrthoDB" id="9800754at2"/>
<organism evidence="5 6">
    <name type="scientific">Rhizosphaericola mali</name>
    <dbReference type="NCBI Taxonomy" id="2545455"/>
    <lineage>
        <taxon>Bacteria</taxon>
        <taxon>Pseudomonadati</taxon>
        <taxon>Bacteroidota</taxon>
        <taxon>Chitinophagia</taxon>
        <taxon>Chitinophagales</taxon>
        <taxon>Chitinophagaceae</taxon>
        <taxon>Rhizosphaericola</taxon>
    </lineage>
</organism>
<sequence>MTKSHIFEYNQPIRLESGRKLERFHLEYTTLGHLNTSKNNVIWIFHAFTANSNPEDWWAGLVGDQKYFDPAHYFIICVNMPGSSYGSIGPLDINPITKTPYFHHFPLITTRDMIRCYEKLRVSLGIDKIYLGIGGSMGGQQLLEWAAEYPNLFAHIIPIATNAQHSPWGIAQNTSQRWAIEGDPTWKESTEISGLEGMKIARSMALLSYRSYQTYDYSQKGFAEETELLPVDKQKFRASSYQHYQGEKLAKRFNAYSYYALSQSMDAHDLGRGRGGTKVALGLIQSKALVIGISSDILFPPNEQKYIADHIHDAQYVVIDSLYGHDGFLLEFETIGYHIEEFLKNSSIQITKEKNVY</sequence>
<gene>
    <name evidence="5" type="primary">metX</name>
    <name evidence="2" type="synonym">metXA</name>
    <name evidence="5" type="ORF">E0W69_015400</name>
</gene>
<dbReference type="GO" id="GO:0004414">
    <property type="term" value="F:homoserine O-acetyltransferase activity"/>
    <property type="evidence" value="ECO:0007669"/>
    <property type="project" value="UniProtKB-UniRule"/>
</dbReference>
<dbReference type="KEGG" id="arac:E0W69_015400"/>
<dbReference type="GO" id="GO:0009086">
    <property type="term" value="P:methionine biosynthetic process"/>
    <property type="evidence" value="ECO:0007669"/>
    <property type="project" value="UniProtKB-UniRule"/>
</dbReference>
<dbReference type="InterPro" id="IPR029058">
    <property type="entry name" value="AB_hydrolase_fold"/>
</dbReference>
<comment type="catalytic activity">
    <reaction evidence="2">
        <text>L-homoserine + acetyl-CoA = O-acetyl-L-homoserine + CoA</text>
        <dbReference type="Rhea" id="RHEA:13701"/>
        <dbReference type="ChEBI" id="CHEBI:57287"/>
        <dbReference type="ChEBI" id="CHEBI:57288"/>
        <dbReference type="ChEBI" id="CHEBI:57476"/>
        <dbReference type="ChEBI" id="CHEBI:57716"/>
        <dbReference type="EC" id="2.3.1.31"/>
    </reaction>
</comment>
<feature type="binding site" evidence="2">
    <location>
        <position position="202"/>
    </location>
    <ligand>
        <name>substrate</name>
    </ligand>
</feature>
<dbReference type="NCBIfam" id="TIGR01392">
    <property type="entry name" value="homoserO_Ac_trn"/>
    <property type="match status" value="1"/>
</dbReference>
<evidence type="ECO:0000256" key="1">
    <source>
        <dbReference type="ARBA" id="ARBA00022679"/>
    </source>
</evidence>